<evidence type="ECO:0000259" key="2">
    <source>
        <dbReference type="Pfam" id="PF02852"/>
    </source>
</evidence>
<evidence type="ECO:0000259" key="3">
    <source>
        <dbReference type="Pfam" id="PF07992"/>
    </source>
</evidence>
<comment type="caution">
    <text evidence="4">The sequence shown here is derived from an EMBL/GenBank/DDBJ whole genome shotgun (WGS) entry which is preliminary data.</text>
</comment>
<dbReference type="PANTHER" id="PTHR43014">
    <property type="entry name" value="MERCURIC REDUCTASE"/>
    <property type="match status" value="1"/>
</dbReference>
<dbReference type="InterPro" id="IPR023753">
    <property type="entry name" value="FAD/NAD-binding_dom"/>
</dbReference>
<dbReference type="Pfam" id="PF07992">
    <property type="entry name" value="Pyr_redox_2"/>
    <property type="match status" value="1"/>
</dbReference>
<feature type="domain" description="Pyridine nucleotide-disulphide oxidoreductase dimerisation" evidence="2">
    <location>
        <begin position="340"/>
        <end position="442"/>
    </location>
</feature>
<dbReference type="InterPro" id="IPR001100">
    <property type="entry name" value="Pyr_nuc-diS_OxRdtase"/>
</dbReference>
<reference evidence="4 5" key="1">
    <citation type="submission" date="2021-06" db="EMBL/GenBank/DDBJ databases">
        <title>Enterococcus alishanensis sp. nov., a novel lactic acid bacterium isolated from fresh coffee beans.</title>
        <authorList>
            <person name="Chen Y.-S."/>
        </authorList>
    </citation>
    <scope>NUCLEOTIDE SEQUENCE [LARGE SCALE GENOMIC DNA]</scope>
    <source>
        <strain evidence="4 5">ALS3</strain>
    </source>
</reference>
<accession>A0ABS6TEC0</accession>
<keyword evidence="5" id="KW-1185">Reference proteome</keyword>
<name>A0ABS6TEC0_9ENTE</name>
<comment type="cofactor">
    <cofactor evidence="1">
        <name>FAD</name>
        <dbReference type="ChEBI" id="CHEBI:57692"/>
    </cofactor>
</comment>
<gene>
    <name evidence="4" type="ORF">KUA55_11290</name>
</gene>
<dbReference type="Pfam" id="PF02852">
    <property type="entry name" value="Pyr_redox_dim"/>
    <property type="match status" value="1"/>
</dbReference>
<dbReference type="PIRSF" id="PIRSF000350">
    <property type="entry name" value="Mercury_reductase_MerA"/>
    <property type="match status" value="1"/>
</dbReference>
<dbReference type="RefSeq" id="WP_218326394.1">
    <property type="nucleotide sequence ID" value="NZ_JAHUZB010000004.1"/>
</dbReference>
<evidence type="ECO:0000313" key="5">
    <source>
        <dbReference type="Proteomes" id="UP000774130"/>
    </source>
</evidence>
<feature type="domain" description="FAD/NAD(P)-binding" evidence="3">
    <location>
        <begin position="5"/>
        <end position="317"/>
    </location>
</feature>
<dbReference type="EMBL" id="JAHUZB010000004">
    <property type="protein sequence ID" value="MBV7391264.1"/>
    <property type="molecule type" value="Genomic_DNA"/>
</dbReference>
<sequence length="446" mass="49567">MKNYFDVLVIGSGIAGLTTAKRLREKNLSVAIIEFYQWGGTTPNHGSTPKKYLLSAVETKQAVEGHLGKGFDTVPEINWQQLMAFKNKQIADTSKVIQQDLAERGITTIYGGAKFKDATTVTVDGVDYHGEKIILATGARPRELEIEGKEYLQYSSHFLNAESLPSSITIIGAGIIAFAITNIASVIGDQVHVLQHNHRALAAFDQELVGDLIDQLRQRGVDYHFDNTIKKVEKLKDDLFKVTTEEGLTFETNVIYCVAGRIPNVENLALEKAGITYGPHGVAVNEYLQSTNPNVYAIGDSNDSTAPKLTNYAEFQGNYVADLILSEKIQPIEYPIASMSVFSNPKIAQTGVFVNDALKEPNIYSIEEIDMHHWLNYHRSNEPIAKAKIVIRKADQQIVGVTSLSNEADLFINYFTLLLKMKMTKQELRETILAYPSLASDFSKIF</sequence>
<evidence type="ECO:0000256" key="1">
    <source>
        <dbReference type="ARBA" id="ARBA00001974"/>
    </source>
</evidence>
<dbReference type="Proteomes" id="UP000774130">
    <property type="component" value="Unassembled WGS sequence"/>
</dbReference>
<organism evidence="4 5">
    <name type="scientific">Enterococcus alishanensis</name>
    <dbReference type="NCBI Taxonomy" id="1303817"/>
    <lineage>
        <taxon>Bacteria</taxon>
        <taxon>Bacillati</taxon>
        <taxon>Bacillota</taxon>
        <taxon>Bacilli</taxon>
        <taxon>Lactobacillales</taxon>
        <taxon>Enterococcaceae</taxon>
        <taxon>Enterococcus</taxon>
    </lineage>
</organism>
<protein>
    <submittedName>
        <fullName evidence="4">NAD(P)/FAD-dependent oxidoreductase</fullName>
    </submittedName>
</protein>
<evidence type="ECO:0000313" key="4">
    <source>
        <dbReference type="EMBL" id="MBV7391264.1"/>
    </source>
</evidence>
<dbReference type="PANTHER" id="PTHR43014:SF5">
    <property type="entry name" value="GLUTATHIONE REDUCTASE (NADPH)"/>
    <property type="match status" value="1"/>
</dbReference>
<dbReference type="InterPro" id="IPR004099">
    <property type="entry name" value="Pyr_nucl-diS_OxRdtase_dimer"/>
</dbReference>
<proteinExistence type="predicted"/>